<organism evidence="1 2">
    <name type="scientific">Mucuna pruriens</name>
    <name type="common">Velvet bean</name>
    <name type="synonym">Dolichos pruriens</name>
    <dbReference type="NCBI Taxonomy" id="157652"/>
    <lineage>
        <taxon>Eukaryota</taxon>
        <taxon>Viridiplantae</taxon>
        <taxon>Streptophyta</taxon>
        <taxon>Embryophyta</taxon>
        <taxon>Tracheophyta</taxon>
        <taxon>Spermatophyta</taxon>
        <taxon>Magnoliopsida</taxon>
        <taxon>eudicotyledons</taxon>
        <taxon>Gunneridae</taxon>
        <taxon>Pentapetalae</taxon>
        <taxon>rosids</taxon>
        <taxon>fabids</taxon>
        <taxon>Fabales</taxon>
        <taxon>Fabaceae</taxon>
        <taxon>Papilionoideae</taxon>
        <taxon>50 kb inversion clade</taxon>
        <taxon>NPAAA clade</taxon>
        <taxon>indigoferoid/millettioid clade</taxon>
        <taxon>Phaseoleae</taxon>
        <taxon>Mucuna</taxon>
    </lineage>
</organism>
<accession>A0A371G0V5</accession>
<keyword evidence="2" id="KW-1185">Reference proteome</keyword>
<name>A0A371G0V5_MUCPR</name>
<evidence type="ECO:0000313" key="1">
    <source>
        <dbReference type="EMBL" id="RDX84178.1"/>
    </source>
</evidence>
<feature type="non-terminal residue" evidence="1">
    <location>
        <position position="63"/>
    </location>
</feature>
<dbReference type="Proteomes" id="UP000257109">
    <property type="component" value="Unassembled WGS sequence"/>
</dbReference>
<comment type="caution">
    <text evidence="1">The sequence shown here is derived from an EMBL/GenBank/DDBJ whole genome shotgun (WGS) entry which is preliminary data.</text>
</comment>
<proteinExistence type="predicted"/>
<reference evidence="1" key="1">
    <citation type="submission" date="2018-05" db="EMBL/GenBank/DDBJ databases">
        <title>Draft genome of Mucuna pruriens seed.</title>
        <authorList>
            <person name="Nnadi N.E."/>
            <person name="Vos R."/>
            <person name="Hasami M.H."/>
            <person name="Devisetty U.K."/>
            <person name="Aguiy J.C."/>
        </authorList>
    </citation>
    <scope>NUCLEOTIDE SEQUENCE [LARGE SCALE GENOMIC DNA]</scope>
    <source>
        <strain evidence="1">JCA_2017</strain>
    </source>
</reference>
<dbReference type="AlphaFoldDB" id="A0A371G0V5"/>
<gene>
    <name evidence="1" type="ORF">CR513_34823</name>
</gene>
<protein>
    <submittedName>
        <fullName evidence="1">Uncharacterized protein</fullName>
    </submittedName>
</protein>
<evidence type="ECO:0000313" key="2">
    <source>
        <dbReference type="Proteomes" id="UP000257109"/>
    </source>
</evidence>
<dbReference type="EMBL" id="QJKJ01007127">
    <property type="protein sequence ID" value="RDX84178.1"/>
    <property type="molecule type" value="Genomic_DNA"/>
</dbReference>
<sequence length="63" mass="6899">VDSPALGCLIDIFNHNWPTISGVVVFVGANTNQELWCLVTSQAKLIATENAKLLLIYIKASKR</sequence>
<feature type="non-terminal residue" evidence="1">
    <location>
        <position position="1"/>
    </location>
</feature>